<evidence type="ECO:0000313" key="4">
    <source>
        <dbReference type="Proteomes" id="UP000243688"/>
    </source>
</evidence>
<evidence type="ECO:0008006" key="5">
    <source>
        <dbReference type="Google" id="ProtNLM"/>
    </source>
</evidence>
<reference evidence="3 4" key="1">
    <citation type="submission" date="2016-12" db="EMBL/GenBank/DDBJ databases">
        <title>Candidatus Reconcilibacillus cellulovorans genome.</title>
        <authorList>
            <person name="Kolinko S."/>
            <person name="Wu Y.-W."/>
            <person name="Tachea F."/>
            <person name="Denzel E."/>
            <person name="Hiras J."/>
            <person name="Baecker N."/>
            <person name="Chan L.J."/>
            <person name="Eichorst S.A."/>
            <person name="Frey D."/>
            <person name="Adams P.D."/>
            <person name="Pray T."/>
            <person name="Tanjore D."/>
            <person name="Petzold C.J."/>
            <person name="Gladden J.M."/>
            <person name="Simmons B.A."/>
            <person name="Singer S.W."/>
        </authorList>
    </citation>
    <scope>NUCLEOTIDE SEQUENCE [LARGE SCALE GENOMIC DNA]</scope>
    <source>
        <strain evidence="3">JTherm</strain>
    </source>
</reference>
<evidence type="ECO:0000256" key="2">
    <source>
        <dbReference type="ARBA" id="ARBA00022679"/>
    </source>
</evidence>
<gene>
    <name evidence="3" type="ORF">BLM47_10730</name>
</gene>
<dbReference type="SUPFAM" id="SSF53335">
    <property type="entry name" value="S-adenosyl-L-methionine-dependent methyltransferases"/>
    <property type="match status" value="2"/>
</dbReference>
<dbReference type="AlphaFoldDB" id="A0A2A6DYH9"/>
<dbReference type="GO" id="GO:0032259">
    <property type="term" value="P:methylation"/>
    <property type="evidence" value="ECO:0007669"/>
    <property type="project" value="UniProtKB-KW"/>
</dbReference>
<name>A0A2A6DYH9_9BACL</name>
<sequence length="361" mass="42371">MNFKEKFTQNLPKFEADALNPILPYTPWAGHRLFAYDLVQTLRPNRVVELGTHYGCSFFAFVQAAKDAGLGTELIAVDTWWGDEQAGFYGEDVFERVQKTVETYYARQNIRLMRCWFHEALTHFEDGSIDILHIDGCHHYENVREDFESWLPKVHPEGVVLMHDIAPRTGYGSAKFWREIRDKFGGYIEFLNDWGLGVLFLHPRSADRWKSFFDFNRYSESLYALMDKYKLELIDKWYETVNLRKRIDELKNNSKEQSILRQLLWNDICDHVALCGTGSFARRLYEVLKQGGVRVEVFVDRDEQLWGKKLFDIEIVSIEEAIRRGIRFYVVGSVSFAEEVADRVKSALIKNGIDNWRIFVF</sequence>
<accession>A0A2A6DYH9</accession>
<dbReference type="InterPro" id="IPR029063">
    <property type="entry name" value="SAM-dependent_MTases_sf"/>
</dbReference>
<comment type="caution">
    <text evidence="3">The sequence shown here is derived from an EMBL/GenBank/DDBJ whole genome shotgun (WGS) entry which is preliminary data.</text>
</comment>
<dbReference type="Pfam" id="PF13578">
    <property type="entry name" value="Methyltransf_24"/>
    <property type="match status" value="1"/>
</dbReference>
<dbReference type="EMBL" id="MOXJ01000027">
    <property type="protein sequence ID" value="PDO09814.1"/>
    <property type="molecule type" value="Genomic_DNA"/>
</dbReference>
<evidence type="ECO:0000313" key="3">
    <source>
        <dbReference type="EMBL" id="PDO09814.1"/>
    </source>
</evidence>
<dbReference type="PANTHER" id="PTHR40048">
    <property type="entry name" value="RHAMNOSYL O-METHYLTRANSFERASE"/>
    <property type="match status" value="1"/>
</dbReference>
<evidence type="ECO:0000256" key="1">
    <source>
        <dbReference type="ARBA" id="ARBA00022603"/>
    </source>
</evidence>
<keyword evidence="2" id="KW-0808">Transferase</keyword>
<dbReference type="GO" id="GO:0071770">
    <property type="term" value="P:DIM/DIP cell wall layer assembly"/>
    <property type="evidence" value="ECO:0007669"/>
    <property type="project" value="TreeGrafter"/>
</dbReference>
<keyword evidence="1" id="KW-0489">Methyltransferase</keyword>
<proteinExistence type="predicted"/>
<dbReference type="Gene3D" id="3.40.50.150">
    <property type="entry name" value="Vaccinia Virus protein VP39"/>
    <property type="match status" value="1"/>
</dbReference>
<dbReference type="PANTHER" id="PTHR40048:SF1">
    <property type="entry name" value="RHAMNOSYL O-METHYLTRANSFERASE"/>
    <property type="match status" value="1"/>
</dbReference>
<organism evidence="3 4">
    <name type="scientific">Candidatus Reconcilbacillus cellulovorans</name>
    <dbReference type="NCBI Taxonomy" id="1906605"/>
    <lineage>
        <taxon>Bacteria</taxon>
        <taxon>Bacillati</taxon>
        <taxon>Bacillota</taxon>
        <taxon>Bacilli</taxon>
        <taxon>Bacillales</taxon>
        <taxon>Paenibacillaceae</taxon>
        <taxon>Candidatus Reconcilbacillus</taxon>
    </lineage>
</organism>
<protein>
    <recommendedName>
        <fullName evidence="5">Methyltransferase domain-containing protein</fullName>
    </recommendedName>
</protein>
<dbReference type="GO" id="GO:0008168">
    <property type="term" value="F:methyltransferase activity"/>
    <property type="evidence" value="ECO:0007669"/>
    <property type="project" value="UniProtKB-KW"/>
</dbReference>
<dbReference type="GO" id="GO:0005886">
    <property type="term" value="C:plasma membrane"/>
    <property type="evidence" value="ECO:0007669"/>
    <property type="project" value="TreeGrafter"/>
</dbReference>
<dbReference type="Proteomes" id="UP000243688">
    <property type="component" value="Unassembled WGS sequence"/>
</dbReference>